<organism evidence="6 7">
    <name type="scientific">Vanrija albida</name>
    <dbReference type="NCBI Taxonomy" id="181172"/>
    <lineage>
        <taxon>Eukaryota</taxon>
        <taxon>Fungi</taxon>
        <taxon>Dikarya</taxon>
        <taxon>Basidiomycota</taxon>
        <taxon>Agaricomycotina</taxon>
        <taxon>Tremellomycetes</taxon>
        <taxon>Trichosporonales</taxon>
        <taxon>Trichosporonaceae</taxon>
        <taxon>Vanrija</taxon>
    </lineage>
</organism>
<dbReference type="Gene3D" id="1.25.40.10">
    <property type="entry name" value="Tetratricopeptide repeat domain"/>
    <property type="match status" value="2"/>
</dbReference>
<evidence type="ECO:0000313" key="6">
    <source>
        <dbReference type="EMBL" id="KAL1406976.1"/>
    </source>
</evidence>
<evidence type="ECO:0000256" key="3">
    <source>
        <dbReference type="ARBA" id="ARBA00044493"/>
    </source>
</evidence>
<dbReference type="InterPro" id="IPR011990">
    <property type="entry name" value="TPR-like_helical_dom_sf"/>
</dbReference>
<dbReference type="PROSITE" id="PS51375">
    <property type="entry name" value="PPR"/>
    <property type="match status" value="1"/>
</dbReference>
<evidence type="ECO:0000256" key="2">
    <source>
        <dbReference type="ARBA" id="ARBA00022737"/>
    </source>
</evidence>
<sequence>MNHLRQVAEVLSSYYSANPPSDDVLPDVARALAYCCLRQPSVAVRSSKKEPPFVIASQYVAFLHAEAARAKPYGARINTLLDVYEDQLRGLTVTGKKEARLMVPFTVAWSVLRARAGRTGPPPGDIVLALPHASTVLGGANNLNLADDAVRKSIDELCGAKSETTLPTTPEALQSRLAALRRGGSLASVQALWLSFLAEYDNPKSEHPLAAPDQRYQALSKFIHAARLTRNPGQSEEDDRFIEQLDAAALAKAPRPMPLPVLSVLLLNPVSPARRKEDTEVHDAKFLTTETIRVWEQSRGIPKDLDTYGAYMSRLGRAHRGRELINAWEELQSDTSCRELYRAETGDTNWPPTKTLNQNLAAMFTIGSVTAEYAQALWGQSLDPKSPFKPDLITANTALRFAAQLGDINVMNAIITHAQEQGLIADDITYTTLVMGLLHAKRPELVTATLEAMSKRGMEPSSHMTTLLVHDMARDGKQGGLLMAEEFIRLMRSRGVKIDSSAWTALAAGYFKGQWFQEGWLSLNRMRQAGQDLSTVQYNILLQHAASAWLRTAKSADATVPVITLFRQMIEHNVAPNADTYTVVLAQLQKSPNLDDLQTVLDDIDARNFKTNKGTLAQLIAASRQRVRRGVVY</sequence>
<dbReference type="EMBL" id="JBBXJM010000005">
    <property type="protein sequence ID" value="KAL1406976.1"/>
    <property type="molecule type" value="Genomic_DNA"/>
</dbReference>
<dbReference type="Proteomes" id="UP001565368">
    <property type="component" value="Unassembled WGS sequence"/>
</dbReference>
<proteinExistence type="inferred from homology"/>
<protein>
    <recommendedName>
        <fullName evidence="8">Pentacotripeptide-repeat region of PRORP domain-containing protein</fullName>
    </recommendedName>
</protein>
<dbReference type="PANTHER" id="PTHR47447">
    <property type="entry name" value="OS03G0856100 PROTEIN"/>
    <property type="match status" value="1"/>
</dbReference>
<feature type="repeat" description="PPR" evidence="5">
    <location>
        <begin position="426"/>
        <end position="460"/>
    </location>
</feature>
<comment type="function">
    <text evidence="3">Regulates mitochondrial small subunit maturation by controlling 15S rRNA 5'-end processing. Localizes to the 5' precursor of the 15S rRNA in a position that is subsequently occupied by mS47 in the mature yeast mtSSU. Uses structure and sequence-specific RNA recognition, binding to a single-stranded region of the precursor and specifically recognizing bases -6 to -1. The exchange of Ccm1 for mS47 is coupled to the irreversible removal of precursor rRNA that is accompanied by conformational changes of the mitoribosomal proteins uS5m and mS26. These conformational changes signal completion of 5'-end rRNA processing through protection of the mature 5'-end of the 15S rRNA and stabilization of mS47. The removal of the 5' precursor together with the dissociation of Ccm1 may be catalyzed by the 5'-3' exoribonuclease Pet127. Involved in the specific removal of group I introns in mitochondrial encoded transcripts.</text>
</comment>
<dbReference type="InterPro" id="IPR002885">
    <property type="entry name" value="PPR_rpt"/>
</dbReference>
<gene>
    <name evidence="6" type="ORF">Q8F55_006389</name>
</gene>
<name>A0ABR3PX22_9TREE</name>
<dbReference type="NCBIfam" id="TIGR00756">
    <property type="entry name" value="PPR"/>
    <property type="match status" value="1"/>
</dbReference>
<dbReference type="GeneID" id="95987432"/>
<comment type="caution">
    <text evidence="6">The sequence shown here is derived from an EMBL/GenBank/DDBJ whole genome shotgun (WGS) entry which is preliminary data.</text>
</comment>
<accession>A0ABR3PX22</accession>
<comment type="similarity">
    <text evidence="1">Belongs to the CCM1 family.</text>
</comment>
<reference evidence="6 7" key="1">
    <citation type="submission" date="2023-08" db="EMBL/GenBank/DDBJ databases">
        <title>Annotated Genome Sequence of Vanrija albida AlHP1.</title>
        <authorList>
            <person name="Herzog R."/>
        </authorList>
    </citation>
    <scope>NUCLEOTIDE SEQUENCE [LARGE SCALE GENOMIC DNA]</scope>
    <source>
        <strain evidence="6 7">AlHP1</strain>
    </source>
</reference>
<dbReference type="RefSeq" id="XP_069206920.1">
    <property type="nucleotide sequence ID" value="XM_069354849.1"/>
</dbReference>
<evidence type="ECO:0000256" key="1">
    <source>
        <dbReference type="ARBA" id="ARBA00006192"/>
    </source>
</evidence>
<keyword evidence="7" id="KW-1185">Reference proteome</keyword>
<evidence type="ECO:0000256" key="4">
    <source>
        <dbReference type="ARBA" id="ARBA00044511"/>
    </source>
</evidence>
<evidence type="ECO:0000313" key="7">
    <source>
        <dbReference type="Proteomes" id="UP001565368"/>
    </source>
</evidence>
<dbReference type="Pfam" id="PF01535">
    <property type="entry name" value="PPR"/>
    <property type="match status" value="1"/>
</dbReference>
<evidence type="ECO:0008006" key="8">
    <source>
        <dbReference type="Google" id="ProtNLM"/>
    </source>
</evidence>
<evidence type="ECO:0000256" key="5">
    <source>
        <dbReference type="PROSITE-ProRule" id="PRU00708"/>
    </source>
</evidence>
<comment type="subunit">
    <text evidence="4">Binds to mitochondrial small subunit 15S rRNA.</text>
</comment>
<dbReference type="PANTHER" id="PTHR47447:SF17">
    <property type="entry name" value="OS12G0638900 PROTEIN"/>
    <property type="match status" value="1"/>
</dbReference>
<keyword evidence="2" id="KW-0677">Repeat</keyword>